<keyword evidence="2" id="KW-1185">Reference proteome</keyword>
<sequence length="127" mass="15231">MIDSSEKLVSWTKDPVVERALEGLHLSFLKLARKPKIEPEMEELSGKTVIELYEEKQQMQLLISLERSSMSKRAWRRNRCRKPYKNYKKRLALLREAINSSLWEAKFNAERDERIALQNYYLETEPW</sequence>
<proteinExistence type="predicted"/>
<organism evidence="1 2">
    <name type="scientific">Hyella patelloides LEGE 07179</name>
    <dbReference type="NCBI Taxonomy" id="945734"/>
    <lineage>
        <taxon>Bacteria</taxon>
        <taxon>Bacillati</taxon>
        <taxon>Cyanobacteriota</taxon>
        <taxon>Cyanophyceae</taxon>
        <taxon>Pleurocapsales</taxon>
        <taxon>Hyellaceae</taxon>
        <taxon>Hyella</taxon>
    </lineage>
</organism>
<reference evidence="1 2" key="1">
    <citation type="submission" date="2019-01" db="EMBL/GenBank/DDBJ databases">
        <authorList>
            <person name="Brito A."/>
        </authorList>
    </citation>
    <scope>NUCLEOTIDE SEQUENCE [LARGE SCALE GENOMIC DNA]</scope>
    <source>
        <strain evidence="1">1</strain>
    </source>
</reference>
<dbReference type="EMBL" id="CAACVJ010000293">
    <property type="protein sequence ID" value="VEP15720.1"/>
    <property type="molecule type" value="Genomic_DNA"/>
</dbReference>
<protein>
    <submittedName>
        <fullName evidence="1">Uncharacterized protein</fullName>
    </submittedName>
</protein>
<dbReference type="AlphaFoldDB" id="A0A563VWC4"/>
<dbReference type="Proteomes" id="UP000320055">
    <property type="component" value="Unassembled WGS sequence"/>
</dbReference>
<evidence type="ECO:0000313" key="2">
    <source>
        <dbReference type="Proteomes" id="UP000320055"/>
    </source>
</evidence>
<gene>
    <name evidence="1" type="ORF">H1P_3620003</name>
</gene>
<accession>A0A563VWC4</accession>
<evidence type="ECO:0000313" key="1">
    <source>
        <dbReference type="EMBL" id="VEP15720.1"/>
    </source>
</evidence>
<name>A0A563VWC4_9CYAN</name>